<dbReference type="Proteomes" id="UP000003287">
    <property type="component" value="Unassembled WGS sequence"/>
</dbReference>
<proteinExistence type="predicted"/>
<reference evidence="2 3" key="1">
    <citation type="submission" date="2011-06" db="EMBL/GenBank/DDBJ databases">
        <authorList>
            <person name="Harkins D.M."/>
            <person name="Madupu R."/>
            <person name="Durkin A.S."/>
            <person name="Torralba M."/>
            <person name="Methe B."/>
            <person name="Sutton G.G."/>
            <person name="Nelson K.E."/>
        </authorList>
    </citation>
    <scope>NUCLEOTIDE SEQUENCE [LARGE SCALE GENOMIC DNA]</scope>
    <source>
        <strain evidence="2 3">SK1060</strain>
    </source>
</reference>
<dbReference type="AlphaFoldDB" id="F9P5X9"/>
<sequence length="39" mass="4816">MQKKKVYAKFITAFIFWILIFFLQGHLYLKDYQVSIFLI</sequence>
<feature type="transmembrane region" description="Helical" evidence="1">
    <location>
        <begin position="7"/>
        <end position="29"/>
    </location>
</feature>
<gene>
    <name evidence="2" type="ORF">HMPREF1042_0011</name>
</gene>
<evidence type="ECO:0000313" key="2">
    <source>
        <dbReference type="EMBL" id="EGV09600.1"/>
    </source>
</evidence>
<keyword evidence="1" id="KW-0812">Transmembrane</keyword>
<keyword evidence="1" id="KW-0472">Membrane</keyword>
<name>F9P5X9_STRCV</name>
<dbReference type="EMBL" id="AFUP01000002">
    <property type="protein sequence ID" value="EGV09600.1"/>
    <property type="molecule type" value="Genomic_DNA"/>
</dbReference>
<evidence type="ECO:0000313" key="3">
    <source>
        <dbReference type="Proteomes" id="UP000003287"/>
    </source>
</evidence>
<evidence type="ECO:0000256" key="1">
    <source>
        <dbReference type="SAM" id="Phobius"/>
    </source>
</evidence>
<organism evidence="2 3">
    <name type="scientific">Streptococcus constellatus subsp. pharyngis SK1060 = CCUG 46377</name>
    <dbReference type="NCBI Taxonomy" id="1035184"/>
    <lineage>
        <taxon>Bacteria</taxon>
        <taxon>Bacillati</taxon>
        <taxon>Bacillota</taxon>
        <taxon>Bacilli</taxon>
        <taxon>Lactobacillales</taxon>
        <taxon>Streptococcaceae</taxon>
        <taxon>Streptococcus</taxon>
        <taxon>Streptococcus anginosus group</taxon>
    </lineage>
</organism>
<protein>
    <submittedName>
        <fullName evidence="2">Conserved domain protein</fullName>
    </submittedName>
</protein>
<keyword evidence="1" id="KW-1133">Transmembrane helix</keyword>
<accession>F9P5X9</accession>